<evidence type="ECO:0000259" key="4">
    <source>
        <dbReference type="Pfam" id="PF07859"/>
    </source>
</evidence>
<accession>A0ABR4MZH7</accession>
<comment type="similarity">
    <text evidence="1">Belongs to the 'GDXG' lipolytic enzyme family.</text>
</comment>
<evidence type="ECO:0000256" key="1">
    <source>
        <dbReference type="ARBA" id="ARBA00010515"/>
    </source>
</evidence>
<dbReference type="SUPFAM" id="SSF53474">
    <property type="entry name" value="alpha/beta-Hydrolases"/>
    <property type="match status" value="1"/>
</dbReference>
<dbReference type="PANTHER" id="PTHR48081:SF8">
    <property type="entry name" value="ALPHA_BETA HYDROLASE FOLD-3 DOMAIN-CONTAINING PROTEIN-RELATED"/>
    <property type="match status" value="1"/>
</dbReference>
<feature type="domain" description="Alpha/beta hydrolase fold-3" evidence="4">
    <location>
        <begin position="134"/>
        <end position="347"/>
    </location>
</feature>
<dbReference type="PROSITE" id="PS01174">
    <property type="entry name" value="LIPASE_GDXG_SER"/>
    <property type="match status" value="1"/>
</dbReference>
<organism evidence="5 6">
    <name type="scientific">Polyrhizophydium stewartii</name>
    <dbReference type="NCBI Taxonomy" id="2732419"/>
    <lineage>
        <taxon>Eukaryota</taxon>
        <taxon>Fungi</taxon>
        <taxon>Fungi incertae sedis</taxon>
        <taxon>Chytridiomycota</taxon>
        <taxon>Chytridiomycota incertae sedis</taxon>
        <taxon>Chytridiomycetes</taxon>
        <taxon>Rhizophydiales</taxon>
        <taxon>Rhizophydiales incertae sedis</taxon>
        <taxon>Polyrhizophydium</taxon>
    </lineage>
</organism>
<evidence type="ECO:0000313" key="6">
    <source>
        <dbReference type="Proteomes" id="UP001527925"/>
    </source>
</evidence>
<sequence length="445" mass="49088">MQQPGTVTLPFAPDHPIAATFDGERSEARRAINDRPDAVPLPTWSLLLQTLLPRIKKSHGPNDTAVVDLAKLQRTRKLKSPVPITTRITPVAIPMRPERSMPGMAEDEATGTVPAEWTDVHPHGDASKPAERVVLYLHGGAYIRGGPNTHRTMTWRIAKDAHARLLSINYRLSPETTFPAALFDALCAYLYLIDPPTGQPKYEPHQVSFSGDSAGGGLATALLLYCRDHGIPMPGAIATMSPWLDVSISMPVWLINGLFDYLPASFDGDDLGPTRSYFYVKTNNDLSHPYVSPVNAIEDPAKPLPPMLIQVGDAERVRDDGIVFSECKFPNSPIRVELYEDRPHVFQALAVIDAFSRHALWRLGAFIREQTGTKIDGRPVVEHKAVRILAKSGHPEQEVPDVLGIVHDAARKLIERGEWKPGMADTSYFVVKKNAIINRPGQPSD</sequence>
<dbReference type="Gene3D" id="3.40.50.1820">
    <property type="entry name" value="alpha/beta hydrolase"/>
    <property type="match status" value="1"/>
</dbReference>
<gene>
    <name evidence="5" type="ORF">HK105_207795</name>
</gene>
<proteinExistence type="inferred from homology"/>
<dbReference type="InterPro" id="IPR033140">
    <property type="entry name" value="Lipase_GDXG_put_SER_AS"/>
</dbReference>
<feature type="active site" evidence="3">
    <location>
        <position position="213"/>
    </location>
</feature>
<reference evidence="5 6" key="1">
    <citation type="submission" date="2023-09" db="EMBL/GenBank/DDBJ databases">
        <title>Pangenome analysis of Batrachochytrium dendrobatidis and related Chytrids.</title>
        <authorList>
            <person name="Yacoub M.N."/>
            <person name="Stajich J.E."/>
            <person name="James T.Y."/>
        </authorList>
    </citation>
    <scope>NUCLEOTIDE SEQUENCE [LARGE SCALE GENOMIC DNA]</scope>
    <source>
        <strain evidence="5 6">JEL0888</strain>
    </source>
</reference>
<evidence type="ECO:0000256" key="2">
    <source>
        <dbReference type="ARBA" id="ARBA00022801"/>
    </source>
</evidence>
<keyword evidence="6" id="KW-1185">Reference proteome</keyword>
<dbReference type="Proteomes" id="UP001527925">
    <property type="component" value="Unassembled WGS sequence"/>
</dbReference>
<evidence type="ECO:0000313" key="5">
    <source>
        <dbReference type="EMBL" id="KAL2912687.1"/>
    </source>
</evidence>
<dbReference type="InterPro" id="IPR050300">
    <property type="entry name" value="GDXG_lipolytic_enzyme"/>
</dbReference>
<dbReference type="InterPro" id="IPR013094">
    <property type="entry name" value="AB_hydrolase_3"/>
</dbReference>
<evidence type="ECO:0000256" key="3">
    <source>
        <dbReference type="PROSITE-ProRule" id="PRU10038"/>
    </source>
</evidence>
<dbReference type="PANTHER" id="PTHR48081">
    <property type="entry name" value="AB HYDROLASE SUPERFAMILY PROTEIN C4A8.06C"/>
    <property type="match status" value="1"/>
</dbReference>
<protein>
    <recommendedName>
        <fullName evidence="4">Alpha/beta hydrolase fold-3 domain-containing protein</fullName>
    </recommendedName>
</protein>
<keyword evidence="2" id="KW-0378">Hydrolase</keyword>
<dbReference type="EMBL" id="JADGIZ020000059">
    <property type="protein sequence ID" value="KAL2912687.1"/>
    <property type="molecule type" value="Genomic_DNA"/>
</dbReference>
<dbReference type="InterPro" id="IPR029058">
    <property type="entry name" value="AB_hydrolase_fold"/>
</dbReference>
<dbReference type="Pfam" id="PF07859">
    <property type="entry name" value="Abhydrolase_3"/>
    <property type="match status" value="1"/>
</dbReference>
<comment type="caution">
    <text evidence="5">The sequence shown here is derived from an EMBL/GenBank/DDBJ whole genome shotgun (WGS) entry which is preliminary data.</text>
</comment>
<name>A0ABR4MZH7_9FUNG</name>